<comment type="caution">
    <text evidence="1">The sequence shown here is derived from an EMBL/GenBank/DDBJ whole genome shotgun (WGS) entry which is preliminary data.</text>
</comment>
<evidence type="ECO:0000313" key="1">
    <source>
        <dbReference type="EMBL" id="KAK0470384.1"/>
    </source>
</evidence>
<dbReference type="GeneID" id="85349438"/>
<evidence type="ECO:0000313" key="2">
    <source>
        <dbReference type="Proteomes" id="UP001175211"/>
    </source>
</evidence>
<reference evidence="1" key="1">
    <citation type="submission" date="2023-06" db="EMBL/GenBank/DDBJ databases">
        <authorList>
            <consortium name="Lawrence Berkeley National Laboratory"/>
            <person name="Ahrendt S."/>
            <person name="Sahu N."/>
            <person name="Indic B."/>
            <person name="Wong-Bajracharya J."/>
            <person name="Merenyi Z."/>
            <person name="Ke H.-M."/>
            <person name="Monk M."/>
            <person name="Kocsube S."/>
            <person name="Drula E."/>
            <person name="Lipzen A."/>
            <person name="Balint B."/>
            <person name="Henrissat B."/>
            <person name="Andreopoulos B."/>
            <person name="Martin F.M."/>
            <person name="Harder C.B."/>
            <person name="Rigling D."/>
            <person name="Ford K.L."/>
            <person name="Foster G.D."/>
            <person name="Pangilinan J."/>
            <person name="Papanicolaou A."/>
            <person name="Barry K."/>
            <person name="LaButti K."/>
            <person name="Viragh M."/>
            <person name="Koriabine M."/>
            <person name="Yan M."/>
            <person name="Riley R."/>
            <person name="Champramary S."/>
            <person name="Plett K.L."/>
            <person name="Tsai I.J."/>
            <person name="Slot J."/>
            <person name="Sipos G."/>
            <person name="Plett J."/>
            <person name="Nagy L.G."/>
            <person name="Grigoriev I.V."/>
        </authorList>
    </citation>
    <scope>NUCLEOTIDE SEQUENCE</scope>
    <source>
        <strain evidence="1">CCBAS 213</strain>
    </source>
</reference>
<gene>
    <name evidence="1" type="ORF">EV420DRAFT_111537</name>
</gene>
<dbReference type="PANTHER" id="PTHR34883:SF15">
    <property type="entry name" value="EXTRACELLULAR SERINE-RICH PROTEIN"/>
    <property type="match status" value="1"/>
</dbReference>
<dbReference type="InterPro" id="IPR008972">
    <property type="entry name" value="Cupredoxin"/>
</dbReference>
<dbReference type="InterPro" id="IPR052953">
    <property type="entry name" value="Ser-rich/MCO-related"/>
</dbReference>
<proteinExistence type="predicted"/>
<sequence length="125" mass="13131">MGVDWAVQVGANNGFTFTPNEIHPAIGDTVNFTYLTRNHSATTTTFTSPCPPPVGGVGPNAFDSGFHDAVSAPGSTFTTTILDTEPHWVSCMQAAGGHCRLDMTLAINPTADQTEAQFMANARAS</sequence>
<dbReference type="Proteomes" id="UP001175211">
    <property type="component" value="Unassembled WGS sequence"/>
</dbReference>
<dbReference type="RefSeq" id="XP_060340177.1">
    <property type="nucleotide sequence ID" value="XM_060465890.1"/>
</dbReference>
<dbReference type="SUPFAM" id="SSF49503">
    <property type="entry name" value="Cupredoxins"/>
    <property type="match status" value="1"/>
</dbReference>
<dbReference type="PANTHER" id="PTHR34883">
    <property type="entry name" value="SERINE-RICH PROTEIN, PUTATIVE-RELATED-RELATED"/>
    <property type="match status" value="1"/>
</dbReference>
<protein>
    <recommendedName>
        <fullName evidence="3">Phytocyanin domain-containing protein</fullName>
    </recommendedName>
</protein>
<keyword evidence="2" id="KW-1185">Reference proteome</keyword>
<evidence type="ECO:0008006" key="3">
    <source>
        <dbReference type="Google" id="ProtNLM"/>
    </source>
</evidence>
<dbReference type="AlphaFoldDB" id="A0AA39U478"/>
<dbReference type="EMBL" id="JAUEPS010000001">
    <property type="protein sequence ID" value="KAK0470384.1"/>
    <property type="molecule type" value="Genomic_DNA"/>
</dbReference>
<dbReference type="Gene3D" id="2.60.40.420">
    <property type="entry name" value="Cupredoxins - blue copper proteins"/>
    <property type="match status" value="1"/>
</dbReference>
<name>A0AA39U478_ARMTA</name>
<accession>A0AA39U478</accession>
<organism evidence="1 2">
    <name type="scientific">Armillaria tabescens</name>
    <name type="common">Ringless honey mushroom</name>
    <name type="synonym">Agaricus tabescens</name>
    <dbReference type="NCBI Taxonomy" id="1929756"/>
    <lineage>
        <taxon>Eukaryota</taxon>
        <taxon>Fungi</taxon>
        <taxon>Dikarya</taxon>
        <taxon>Basidiomycota</taxon>
        <taxon>Agaricomycotina</taxon>
        <taxon>Agaricomycetes</taxon>
        <taxon>Agaricomycetidae</taxon>
        <taxon>Agaricales</taxon>
        <taxon>Marasmiineae</taxon>
        <taxon>Physalacriaceae</taxon>
        <taxon>Desarmillaria</taxon>
    </lineage>
</organism>